<dbReference type="GO" id="GO:0005829">
    <property type="term" value="C:cytosol"/>
    <property type="evidence" value="ECO:0007669"/>
    <property type="project" value="TreeGrafter"/>
</dbReference>
<dbReference type="AlphaFoldDB" id="A0A2M6WXX5"/>
<dbReference type="CDD" id="cd09294">
    <property type="entry name" value="SmpB"/>
    <property type="match status" value="1"/>
</dbReference>
<evidence type="ECO:0000313" key="6">
    <source>
        <dbReference type="Proteomes" id="UP000228596"/>
    </source>
</evidence>
<evidence type="ECO:0000256" key="4">
    <source>
        <dbReference type="SAM" id="MobiDB-lite"/>
    </source>
</evidence>
<dbReference type="GO" id="GO:0070930">
    <property type="term" value="P:trans-translation-dependent protein tagging"/>
    <property type="evidence" value="ECO:0007669"/>
    <property type="project" value="TreeGrafter"/>
</dbReference>
<dbReference type="NCBIfam" id="TIGR00086">
    <property type="entry name" value="smpB"/>
    <property type="match status" value="1"/>
</dbReference>
<sequence length="150" mass="17176">MRDKRIQNKKARFDYEITDSFEAGIVLVADEIKAVRSGRVDLRGSYAKIISHDNAPELFLIGSHFHTEVQGHDPQRSKKLLVHKSELTKLVQVTQEKGLTLVPLTVYLKRGKAKVEIGIGRGKKKFDKRETLKARDAEQKIKQETKLRNK</sequence>
<gene>
    <name evidence="3" type="primary">smpB</name>
    <name evidence="5" type="ORF">COT77_00175</name>
</gene>
<evidence type="ECO:0000256" key="2">
    <source>
        <dbReference type="ARBA" id="ARBA00022884"/>
    </source>
</evidence>
<keyword evidence="1 3" id="KW-0963">Cytoplasm</keyword>
<dbReference type="InterPro" id="IPR023620">
    <property type="entry name" value="SmpB"/>
</dbReference>
<protein>
    <recommendedName>
        <fullName evidence="3">SsrA-binding protein</fullName>
    </recommendedName>
    <alternativeName>
        <fullName evidence="3">Small protein B</fullName>
    </alternativeName>
</protein>
<organism evidence="5 6">
    <name type="scientific">Candidatus Berkelbacteria bacterium CG10_big_fil_rev_8_21_14_0_10_41_12</name>
    <dbReference type="NCBI Taxonomy" id="1974513"/>
    <lineage>
        <taxon>Bacteria</taxon>
        <taxon>Candidatus Berkelbacteria</taxon>
    </lineage>
</organism>
<comment type="subcellular location">
    <subcellularLocation>
        <location evidence="3">Cytoplasm</location>
    </subcellularLocation>
    <text evidence="3">The tmRNA-SmpB complex associates with stalled 70S ribosomes.</text>
</comment>
<dbReference type="PANTHER" id="PTHR30308">
    <property type="entry name" value="TMRNA-BINDING COMPONENT OF TRANS-TRANSLATION TAGGING COMPLEX"/>
    <property type="match status" value="1"/>
</dbReference>
<reference evidence="6" key="1">
    <citation type="submission" date="2017-09" db="EMBL/GenBank/DDBJ databases">
        <title>Depth-based differentiation of microbial function through sediment-hosted aquifers and enrichment of novel symbionts in the deep terrestrial subsurface.</title>
        <authorList>
            <person name="Probst A.J."/>
            <person name="Ladd B."/>
            <person name="Jarett J.K."/>
            <person name="Geller-Mcgrath D.E."/>
            <person name="Sieber C.M.K."/>
            <person name="Emerson J.B."/>
            <person name="Anantharaman K."/>
            <person name="Thomas B.C."/>
            <person name="Malmstrom R."/>
            <person name="Stieglmeier M."/>
            <person name="Klingl A."/>
            <person name="Woyke T."/>
            <person name="Ryan C.M."/>
            <person name="Banfield J.F."/>
        </authorList>
    </citation>
    <scope>NUCLEOTIDE SEQUENCE [LARGE SCALE GENOMIC DNA]</scope>
</reference>
<dbReference type="PANTHER" id="PTHR30308:SF2">
    <property type="entry name" value="SSRA-BINDING PROTEIN"/>
    <property type="match status" value="1"/>
</dbReference>
<feature type="region of interest" description="Disordered" evidence="4">
    <location>
        <begin position="128"/>
        <end position="150"/>
    </location>
</feature>
<evidence type="ECO:0000256" key="1">
    <source>
        <dbReference type="ARBA" id="ARBA00022490"/>
    </source>
</evidence>
<dbReference type="EMBL" id="PEZV01000002">
    <property type="protein sequence ID" value="PIT97635.1"/>
    <property type="molecule type" value="Genomic_DNA"/>
</dbReference>
<comment type="similarity">
    <text evidence="3">Belongs to the SmpB family.</text>
</comment>
<comment type="caution">
    <text evidence="5">The sequence shown here is derived from an EMBL/GenBank/DDBJ whole genome shotgun (WGS) entry which is preliminary data.</text>
</comment>
<dbReference type="GO" id="GO:0070929">
    <property type="term" value="P:trans-translation"/>
    <property type="evidence" value="ECO:0007669"/>
    <property type="project" value="UniProtKB-UniRule"/>
</dbReference>
<dbReference type="InterPro" id="IPR000037">
    <property type="entry name" value="SsrA-bd_prot"/>
</dbReference>
<dbReference type="Pfam" id="PF01668">
    <property type="entry name" value="SmpB"/>
    <property type="match status" value="1"/>
</dbReference>
<evidence type="ECO:0000313" key="5">
    <source>
        <dbReference type="EMBL" id="PIT97635.1"/>
    </source>
</evidence>
<accession>A0A2M6WXX5</accession>
<keyword evidence="2 3" id="KW-0694">RNA-binding</keyword>
<evidence type="ECO:0000256" key="3">
    <source>
        <dbReference type="HAMAP-Rule" id="MF_00023"/>
    </source>
</evidence>
<dbReference type="GO" id="GO:0003723">
    <property type="term" value="F:RNA binding"/>
    <property type="evidence" value="ECO:0007669"/>
    <property type="project" value="UniProtKB-UniRule"/>
</dbReference>
<proteinExistence type="inferred from homology"/>
<dbReference type="NCBIfam" id="NF003843">
    <property type="entry name" value="PRK05422.1"/>
    <property type="match status" value="1"/>
</dbReference>
<name>A0A2M6WXX5_9BACT</name>
<dbReference type="Gene3D" id="2.40.280.10">
    <property type="match status" value="1"/>
</dbReference>
<dbReference type="HAMAP" id="MF_00023">
    <property type="entry name" value="SmpB"/>
    <property type="match status" value="1"/>
</dbReference>
<dbReference type="SUPFAM" id="SSF74982">
    <property type="entry name" value="Small protein B (SmpB)"/>
    <property type="match status" value="1"/>
</dbReference>
<dbReference type="Proteomes" id="UP000228596">
    <property type="component" value="Unassembled WGS sequence"/>
</dbReference>
<comment type="function">
    <text evidence="3">Required for rescue of stalled ribosomes mediated by trans-translation. Binds to transfer-messenger RNA (tmRNA), required for stable association of tmRNA with ribosomes. tmRNA and SmpB together mimic tRNA shape, replacing the anticodon stem-loop with SmpB. tmRNA is encoded by the ssrA gene; the 2 termini fold to resemble tRNA(Ala) and it encodes a 'tag peptide', a short internal open reading frame. During trans-translation Ala-aminoacylated tmRNA acts like a tRNA, entering the A-site of stalled ribosomes, displacing the stalled mRNA. The ribosome then switches to translate the ORF on the tmRNA; the nascent peptide is terminated with the 'tag peptide' encoded by the tmRNA and targeted for degradation. The ribosome is freed to recommence translation, which seems to be the essential function of trans-translation.</text>
</comment>